<name>A0A5B1BI77_MYCSI</name>
<dbReference type="NCBIfam" id="TIGR03083">
    <property type="entry name" value="maleylpyruvate isomerase family mycothiol-dependent enzyme"/>
    <property type="match status" value="1"/>
</dbReference>
<evidence type="ECO:0000313" key="3">
    <source>
        <dbReference type="Proteomes" id="UP000324701"/>
    </source>
</evidence>
<accession>A0A5B1BI77</accession>
<dbReference type="AlphaFoldDB" id="A0A5B1BI77"/>
<gene>
    <name evidence="2" type="ORF">F0Q45_21050</name>
</gene>
<dbReference type="EMBL" id="VTZN01000169">
    <property type="protein sequence ID" value="KAA1248357.1"/>
    <property type="molecule type" value="Genomic_DNA"/>
</dbReference>
<dbReference type="Pfam" id="PF11716">
    <property type="entry name" value="MDMPI_N"/>
    <property type="match status" value="1"/>
</dbReference>
<dbReference type="InterPro" id="IPR017520">
    <property type="entry name" value="CHP03086"/>
</dbReference>
<keyword evidence="3" id="KW-1185">Reference proteome</keyword>
<sequence length="182" mass="19430">MEPLVAHQRAQDVFAGVLASVSEDQFGAPTPCSEWTTRDLIEHVIGGNERVGPWGGSPEPPAARPDNLVAANRAAAAAAQEFFARPDGLSTTFKLPFGEILGQVFIGMRTSDVLTHAWDLAVATGQSTDLDPELATEQLAAVRAFVGPQFRGQGKPFHDEQPCSPERAPADQLAAFLGRKVQ</sequence>
<dbReference type="NCBIfam" id="TIGR03086">
    <property type="entry name" value="TIGR03086 family metal-binding protein"/>
    <property type="match status" value="1"/>
</dbReference>
<dbReference type="SUPFAM" id="SSF109854">
    <property type="entry name" value="DinB/YfiT-like putative metalloenzymes"/>
    <property type="match status" value="1"/>
</dbReference>
<protein>
    <submittedName>
        <fullName evidence="2">TIGR03086 family protein</fullName>
    </submittedName>
</protein>
<reference evidence="2 3" key="1">
    <citation type="submission" date="2019-09" db="EMBL/GenBank/DDBJ databases">
        <title>Report of infection by Mycobacterium simiae a patient suffering from pulmonary tuberculosis.</title>
        <authorList>
            <person name="Mohanty P.S."/>
            <person name="Bansal A.K."/>
            <person name="Singh H."/>
            <person name="Sharma S."/>
            <person name="Patil S.A."/>
            <person name="Upadhaya P."/>
            <person name="Singh P.K."/>
            <person name="Kumar D."/>
            <person name="Kumar S."/>
            <person name="Singh R.K."/>
            <person name="Chaudhary B."/>
        </authorList>
    </citation>
    <scope>NUCLEOTIDE SEQUENCE [LARGE SCALE GENOMIC DNA]</scope>
    <source>
        <strain evidence="2 3">JAL-560-SIM</strain>
    </source>
</reference>
<comment type="caution">
    <text evidence="2">The sequence shown here is derived from an EMBL/GenBank/DDBJ whole genome shotgun (WGS) entry which is preliminary data.</text>
</comment>
<dbReference type="Gene3D" id="1.20.120.450">
    <property type="entry name" value="dinb family like domain"/>
    <property type="match status" value="1"/>
</dbReference>
<proteinExistence type="predicted"/>
<evidence type="ECO:0000259" key="1">
    <source>
        <dbReference type="Pfam" id="PF11716"/>
    </source>
</evidence>
<dbReference type="Proteomes" id="UP000324701">
    <property type="component" value="Unassembled WGS sequence"/>
</dbReference>
<dbReference type="InterPro" id="IPR024344">
    <property type="entry name" value="MDMPI_metal-binding"/>
</dbReference>
<dbReference type="InterPro" id="IPR034660">
    <property type="entry name" value="DinB/YfiT-like"/>
</dbReference>
<feature type="domain" description="Mycothiol-dependent maleylpyruvate isomerase metal-binding" evidence="1">
    <location>
        <begin position="9"/>
        <end position="51"/>
    </location>
</feature>
<dbReference type="RefSeq" id="WP_149655785.1">
    <property type="nucleotide sequence ID" value="NZ_VTZN01000169.1"/>
</dbReference>
<dbReference type="GO" id="GO:0046872">
    <property type="term" value="F:metal ion binding"/>
    <property type="evidence" value="ECO:0007669"/>
    <property type="project" value="InterPro"/>
</dbReference>
<dbReference type="InterPro" id="IPR017517">
    <property type="entry name" value="Maleyloyr_isom"/>
</dbReference>
<organism evidence="2 3">
    <name type="scientific">Mycobacterium simiae</name>
    <name type="common">Mycobacterium habana</name>
    <dbReference type="NCBI Taxonomy" id="1784"/>
    <lineage>
        <taxon>Bacteria</taxon>
        <taxon>Bacillati</taxon>
        <taxon>Actinomycetota</taxon>
        <taxon>Actinomycetes</taxon>
        <taxon>Mycobacteriales</taxon>
        <taxon>Mycobacteriaceae</taxon>
        <taxon>Mycobacterium</taxon>
        <taxon>Mycobacterium simiae complex</taxon>
    </lineage>
</organism>
<dbReference type="OrthoDB" id="5185819at2"/>
<evidence type="ECO:0000313" key="2">
    <source>
        <dbReference type="EMBL" id="KAA1248357.1"/>
    </source>
</evidence>